<organism evidence="11 12">
    <name type="scientific">Candidatus Paracaedimonas acanthamoebae</name>
    <dbReference type="NCBI Taxonomy" id="244581"/>
    <lineage>
        <taxon>Bacteria</taxon>
        <taxon>Pseudomonadati</taxon>
        <taxon>Pseudomonadota</taxon>
        <taxon>Alphaproteobacteria</taxon>
        <taxon>Holosporales</taxon>
        <taxon>Caedimonadaceae</taxon>
        <taxon>Candidatus Paracaedimonas</taxon>
    </lineage>
</organism>
<comment type="subcellular location">
    <subcellularLocation>
        <location evidence="1 9">Cell membrane</location>
        <topology evidence="1 9">Single-pass membrane protein</topology>
    </subcellularLocation>
</comment>
<comment type="similarity">
    <text evidence="9">Belongs to the TatA/E family.</text>
</comment>
<dbReference type="HAMAP" id="MF_00236">
    <property type="entry name" value="TatA_E"/>
    <property type="match status" value="1"/>
</dbReference>
<dbReference type="GO" id="GO:0033281">
    <property type="term" value="C:TAT protein transport complex"/>
    <property type="evidence" value="ECO:0007669"/>
    <property type="project" value="UniProtKB-UniRule"/>
</dbReference>
<dbReference type="GO" id="GO:0043953">
    <property type="term" value="P:protein transport by the Tat complex"/>
    <property type="evidence" value="ECO:0007669"/>
    <property type="project" value="UniProtKB-UniRule"/>
</dbReference>
<evidence type="ECO:0000256" key="4">
    <source>
        <dbReference type="ARBA" id="ARBA00022692"/>
    </source>
</evidence>
<protein>
    <recommendedName>
        <fullName evidence="9">Sec-independent protein translocase protein TatA</fullName>
    </recommendedName>
</protein>
<keyword evidence="2 9" id="KW-0813">Transport</keyword>
<keyword evidence="3 9" id="KW-1003">Cell membrane</keyword>
<evidence type="ECO:0000256" key="1">
    <source>
        <dbReference type="ARBA" id="ARBA00004162"/>
    </source>
</evidence>
<dbReference type="Proteomes" id="UP000664414">
    <property type="component" value="Unassembled WGS sequence"/>
</dbReference>
<evidence type="ECO:0000256" key="10">
    <source>
        <dbReference type="SAM" id="MobiDB-lite"/>
    </source>
</evidence>
<evidence type="ECO:0000313" key="11">
    <source>
        <dbReference type="EMBL" id="MBN9413396.1"/>
    </source>
</evidence>
<evidence type="ECO:0000256" key="9">
    <source>
        <dbReference type="HAMAP-Rule" id="MF_00236"/>
    </source>
</evidence>
<feature type="compositionally biased region" description="Basic residues" evidence="10">
    <location>
        <begin position="53"/>
        <end position="70"/>
    </location>
</feature>
<accession>A0A8J7TTH6</accession>
<dbReference type="InterPro" id="IPR003369">
    <property type="entry name" value="TatA/B/E"/>
</dbReference>
<proteinExistence type="inferred from homology"/>
<evidence type="ECO:0000256" key="3">
    <source>
        <dbReference type="ARBA" id="ARBA00022475"/>
    </source>
</evidence>
<dbReference type="NCBIfam" id="TIGR01411">
    <property type="entry name" value="tatAE"/>
    <property type="match status" value="1"/>
</dbReference>
<keyword evidence="4 9" id="KW-0812">Transmembrane</keyword>
<comment type="subunit">
    <text evidence="9">The Tat system comprises two distinct complexes: a TatABC complex, containing multiple copies of TatA, TatB and TatC subunits, and a separate TatA complex, containing only TatA subunits. Substrates initially bind to the TatABC complex, which probably triggers association of the separate TatA complex to form the active translocon.</text>
</comment>
<reference evidence="11" key="1">
    <citation type="submission" date="2021-02" db="EMBL/GenBank/DDBJ databases">
        <title>Thiocyanate and organic carbon inputs drive convergent selection for specific autotrophic Afipia and Thiobacillus strains within complex microbiomes.</title>
        <authorList>
            <person name="Huddy R.J."/>
            <person name="Sachdeva R."/>
            <person name="Kadzinga F."/>
            <person name="Kantor R.S."/>
            <person name="Harrison S.T.L."/>
            <person name="Banfield J.F."/>
        </authorList>
    </citation>
    <scope>NUCLEOTIDE SEQUENCE</scope>
    <source>
        <strain evidence="11">SCN18_10_11_15_R4_P_38_20</strain>
    </source>
</reference>
<dbReference type="GO" id="GO:0008320">
    <property type="term" value="F:protein transmembrane transporter activity"/>
    <property type="evidence" value="ECO:0007669"/>
    <property type="project" value="UniProtKB-UniRule"/>
</dbReference>
<evidence type="ECO:0000256" key="2">
    <source>
        <dbReference type="ARBA" id="ARBA00022448"/>
    </source>
</evidence>
<comment type="caution">
    <text evidence="11">The sequence shown here is derived from an EMBL/GenBank/DDBJ whole genome shotgun (WGS) entry which is preliminary data.</text>
</comment>
<dbReference type="Pfam" id="PF02416">
    <property type="entry name" value="TatA_B_E"/>
    <property type="match status" value="1"/>
</dbReference>
<sequence length="70" mass="7559">MGLSTSHILLLILVAFLIFGAGKLPQLMSDFAKGLKAFKKGLHEEEPAPKKAVASKKLSKPTSKKPKKKS</sequence>
<keyword evidence="7 9" id="KW-0811">Translocation</keyword>
<dbReference type="EMBL" id="JAFKGL010000022">
    <property type="protein sequence ID" value="MBN9413396.1"/>
    <property type="molecule type" value="Genomic_DNA"/>
</dbReference>
<name>A0A8J7TTH6_9PROT</name>
<gene>
    <name evidence="9" type="primary">tatA</name>
    <name evidence="11" type="ORF">J0H12_05690</name>
</gene>
<dbReference type="AlphaFoldDB" id="A0A8J7TTH6"/>
<keyword evidence="6 9" id="KW-1133">Transmembrane helix</keyword>
<keyword evidence="8 9" id="KW-0472">Membrane</keyword>
<evidence type="ECO:0000256" key="7">
    <source>
        <dbReference type="ARBA" id="ARBA00023010"/>
    </source>
</evidence>
<evidence type="ECO:0000256" key="6">
    <source>
        <dbReference type="ARBA" id="ARBA00022989"/>
    </source>
</evidence>
<dbReference type="PANTHER" id="PTHR42982:SF1">
    <property type="entry name" value="SEC-INDEPENDENT PROTEIN TRANSLOCASE PROTEIN TATA"/>
    <property type="match status" value="1"/>
</dbReference>
<dbReference type="Gene3D" id="1.20.5.3310">
    <property type="match status" value="1"/>
</dbReference>
<dbReference type="InterPro" id="IPR006312">
    <property type="entry name" value="TatA/E"/>
</dbReference>
<keyword evidence="5 9" id="KW-0653">Protein transport</keyword>
<evidence type="ECO:0000256" key="8">
    <source>
        <dbReference type="ARBA" id="ARBA00023136"/>
    </source>
</evidence>
<comment type="function">
    <text evidence="9">Part of the twin-arginine translocation (Tat) system that transports large folded proteins containing a characteristic twin-arginine motif in their signal peptide across membranes. TatA could form the protein-conducting channel of the Tat system.</text>
</comment>
<evidence type="ECO:0000256" key="5">
    <source>
        <dbReference type="ARBA" id="ARBA00022927"/>
    </source>
</evidence>
<dbReference type="PANTHER" id="PTHR42982">
    <property type="entry name" value="SEC-INDEPENDENT PROTEIN TRANSLOCASE PROTEIN TATA"/>
    <property type="match status" value="1"/>
</dbReference>
<dbReference type="NCBIfam" id="NF002402">
    <property type="entry name" value="PRK01470.1"/>
    <property type="match status" value="1"/>
</dbReference>
<evidence type="ECO:0000313" key="12">
    <source>
        <dbReference type="Proteomes" id="UP000664414"/>
    </source>
</evidence>
<feature type="region of interest" description="Disordered" evidence="10">
    <location>
        <begin position="46"/>
        <end position="70"/>
    </location>
</feature>